<evidence type="ECO:0000313" key="8">
    <source>
        <dbReference type="Proteomes" id="UP000190890"/>
    </source>
</evidence>
<gene>
    <name evidence="7" type="primary">yoaH_1</name>
    <name evidence="7" type="ORF">CLPUN_00930</name>
</gene>
<dbReference type="Pfam" id="PF12729">
    <property type="entry name" value="4HB_MCP_1"/>
    <property type="match status" value="1"/>
</dbReference>
<evidence type="ECO:0000259" key="5">
    <source>
        <dbReference type="PROSITE" id="PS50111"/>
    </source>
</evidence>
<evidence type="ECO:0000256" key="1">
    <source>
        <dbReference type="ARBA" id="ARBA00023224"/>
    </source>
</evidence>
<dbReference type="GO" id="GO:0016020">
    <property type="term" value="C:membrane"/>
    <property type="evidence" value="ECO:0007669"/>
    <property type="project" value="InterPro"/>
</dbReference>
<dbReference type="SUPFAM" id="SSF58104">
    <property type="entry name" value="Methyl-accepting chemotaxis protein (MCP) signaling domain"/>
    <property type="match status" value="1"/>
</dbReference>
<reference evidence="7 8" key="1">
    <citation type="submission" date="2016-05" db="EMBL/GenBank/DDBJ databases">
        <title>Microbial solvent formation.</title>
        <authorList>
            <person name="Poehlein A."/>
            <person name="Montoya Solano J.D."/>
            <person name="Flitsch S."/>
            <person name="Krabben P."/>
            <person name="Duerre P."/>
            <person name="Daniel R."/>
        </authorList>
    </citation>
    <scope>NUCLEOTIDE SEQUENCE [LARGE SCALE GENOMIC DNA]</scope>
    <source>
        <strain evidence="7 8">DSM 2619</strain>
    </source>
</reference>
<dbReference type="Pfam" id="PF00672">
    <property type="entry name" value="HAMP"/>
    <property type="match status" value="1"/>
</dbReference>
<dbReference type="Gene3D" id="1.10.287.950">
    <property type="entry name" value="Methyl-accepting chemotaxis protein"/>
    <property type="match status" value="1"/>
</dbReference>
<evidence type="ECO:0000313" key="7">
    <source>
        <dbReference type="EMBL" id="OOM82542.1"/>
    </source>
</evidence>
<dbReference type="SMART" id="SM00304">
    <property type="entry name" value="HAMP"/>
    <property type="match status" value="2"/>
</dbReference>
<dbReference type="InterPro" id="IPR024478">
    <property type="entry name" value="HlyB_4HB_MCP"/>
</dbReference>
<dbReference type="OrthoDB" id="1887545at2"/>
<dbReference type="Proteomes" id="UP000190890">
    <property type="component" value="Unassembled WGS sequence"/>
</dbReference>
<dbReference type="GO" id="GO:0007165">
    <property type="term" value="P:signal transduction"/>
    <property type="evidence" value="ECO:0007669"/>
    <property type="project" value="UniProtKB-KW"/>
</dbReference>
<dbReference type="PANTHER" id="PTHR32089">
    <property type="entry name" value="METHYL-ACCEPTING CHEMOTAXIS PROTEIN MCPB"/>
    <property type="match status" value="1"/>
</dbReference>
<comment type="caution">
    <text evidence="7">The sequence shown here is derived from an EMBL/GenBank/DDBJ whole genome shotgun (WGS) entry which is preliminary data.</text>
</comment>
<dbReference type="GO" id="GO:0004888">
    <property type="term" value="F:transmembrane signaling receptor activity"/>
    <property type="evidence" value="ECO:0007669"/>
    <property type="project" value="InterPro"/>
</dbReference>
<dbReference type="RefSeq" id="WP_077845426.1">
    <property type="nucleotide sequence ID" value="NZ_LZZM01000007.1"/>
</dbReference>
<dbReference type="SMART" id="SM00283">
    <property type="entry name" value="MA"/>
    <property type="match status" value="1"/>
</dbReference>
<feature type="domain" description="HAMP" evidence="6">
    <location>
        <begin position="210"/>
        <end position="262"/>
    </location>
</feature>
<dbReference type="CDD" id="cd06225">
    <property type="entry name" value="HAMP"/>
    <property type="match status" value="1"/>
</dbReference>
<dbReference type="STRING" id="29367.CLPUN_00930"/>
<keyword evidence="4" id="KW-0472">Membrane</keyword>
<feature type="transmembrane region" description="Helical" evidence="4">
    <location>
        <begin position="188"/>
        <end position="208"/>
    </location>
</feature>
<proteinExistence type="inferred from homology"/>
<keyword evidence="4" id="KW-0812">Transmembrane</keyword>
<dbReference type="PROSITE" id="PS50111">
    <property type="entry name" value="CHEMOTAXIS_TRANSDUC_2"/>
    <property type="match status" value="1"/>
</dbReference>
<dbReference type="InterPro" id="IPR004089">
    <property type="entry name" value="MCPsignal_dom"/>
</dbReference>
<dbReference type="PRINTS" id="PR00260">
    <property type="entry name" value="CHEMTRNSDUCR"/>
</dbReference>
<name>A0A1S8TY76_9CLOT</name>
<dbReference type="AlphaFoldDB" id="A0A1S8TY76"/>
<dbReference type="InterPro" id="IPR004090">
    <property type="entry name" value="Chemotax_Me-accpt_rcpt"/>
</dbReference>
<dbReference type="GO" id="GO:0006935">
    <property type="term" value="P:chemotaxis"/>
    <property type="evidence" value="ECO:0007669"/>
    <property type="project" value="InterPro"/>
</dbReference>
<comment type="similarity">
    <text evidence="2">Belongs to the methyl-accepting chemotaxis (MCP) protein family.</text>
</comment>
<protein>
    <submittedName>
        <fullName evidence="7">Putative methyl-accepting chemotaxis protein YoaH</fullName>
    </submittedName>
</protein>
<dbReference type="PANTHER" id="PTHR32089:SF112">
    <property type="entry name" value="LYSOZYME-LIKE PROTEIN-RELATED"/>
    <property type="match status" value="1"/>
</dbReference>
<accession>A0A1S8TY76</accession>
<dbReference type="Pfam" id="PF00015">
    <property type="entry name" value="MCPsignal"/>
    <property type="match status" value="1"/>
</dbReference>
<organism evidence="7 8">
    <name type="scientific">Clostridium puniceum</name>
    <dbReference type="NCBI Taxonomy" id="29367"/>
    <lineage>
        <taxon>Bacteria</taxon>
        <taxon>Bacillati</taxon>
        <taxon>Bacillota</taxon>
        <taxon>Clostridia</taxon>
        <taxon>Eubacteriales</taxon>
        <taxon>Clostridiaceae</taxon>
        <taxon>Clostridium</taxon>
    </lineage>
</organism>
<evidence type="ECO:0000256" key="4">
    <source>
        <dbReference type="SAM" id="Phobius"/>
    </source>
</evidence>
<dbReference type="InterPro" id="IPR003660">
    <property type="entry name" value="HAMP_dom"/>
</dbReference>
<dbReference type="EMBL" id="LZZM01000007">
    <property type="protein sequence ID" value="OOM82542.1"/>
    <property type="molecule type" value="Genomic_DNA"/>
</dbReference>
<keyword evidence="8" id="KW-1185">Reference proteome</keyword>
<sequence>MNLFKKVKTKLISAFLIVSILIGVVGLVGGISVKKVNKSASEMYGINLQSINKILSIKANMSEIKGELLTMMDEEDKSEVEEAKKNIDIMVKEDNKYIEDYEKLIITSEEKKVWTEFKNNVTKYRDVREGIIKAINLNNLNEAKKQYIILKPIEKNMLDSLDNVIEINLKAAKDANEDINSTFINTNVIMISLSAAGIIIAILLGLFMSSNINKPLKKIQEYAERLAFYDFSTPISITRKDEFGQTGVALNKAQKNVNDLVREIMENSQDISASSQELSATAEELASKAVSIDEAVSNIASSMQESSAASEEISASVEEVDSSVNELSEKAMEGSNNANKSKERATEVQINSKKAINQTRKIYAEKENKMLQVIENGKVVDSIKIMADTIGSISEQTNLLSLNAAIEAARAGEQGKGFAVVAEEVRTLAEQSSQAVTSIQDTIIKVQEAFNNSIDTGKDILQFINIEVNEQFIAYGDTGNQYYKDSDFVSKMSEEIAAMSEEITATVGQVSDVVQDIAQKSQKSTEEVDTIKESIDETAKAIEQVALTAQSQAELAQKLNEIIQRFKI</sequence>
<dbReference type="PROSITE" id="PS50885">
    <property type="entry name" value="HAMP"/>
    <property type="match status" value="1"/>
</dbReference>
<evidence type="ECO:0000256" key="2">
    <source>
        <dbReference type="ARBA" id="ARBA00029447"/>
    </source>
</evidence>
<feature type="domain" description="Methyl-accepting transducer" evidence="5">
    <location>
        <begin position="281"/>
        <end position="532"/>
    </location>
</feature>
<keyword evidence="1 3" id="KW-0807">Transducer</keyword>
<evidence type="ECO:0000259" key="6">
    <source>
        <dbReference type="PROSITE" id="PS50885"/>
    </source>
</evidence>
<keyword evidence="4" id="KW-1133">Transmembrane helix</keyword>
<evidence type="ECO:0000256" key="3">
    <source>
        <dbReference type="PROSITE-ProRule" id="PRU00284"/>
    </source>
</evidence>